<dbReference type="Proteomes" id="UP001085076">
    <property type="component" value="Miscellaneous, Linkage group lg05"/>
</dbReference>
<dbReference type="AlphaFoldDB" id="A0A9D5HEA6"/>
<dbReference type="PANTHER" id="PTHR14000">
    <property type="entry name" value="FINGER CCCH DOMAIN PROTEIN, PUTATIVE (DUF3755)-RELATED"/>
    <property type="match status" value="1"/>
</dbReference>
<dbReference type="OrthoDB" id="19768at2759"/>
<gene>
    <name evidence="1" type="ORF">J5N97_021027</name>
</gene>
<dbReference type="CDD" id="cd00167">
    <property type="entry name" value="SANT"/>
    <property type="match status" value="1"/>
</dbReference>
<accession>A0A9D5HEA6</accession>
<dbReference type="PANTHER" id="PTHR14000:SF1">
    <property type="entry name" value="HISTONE H2A DEUBIQUITINASE (DUF3755)"/>
    <property type="match status" value="1"/>
</dbReference>
<organism evidence="1 2">
    <name type="scientific">Dioscorea zingiberensis</name>
    <dbReference type="NCBI Taxonomy" id="325984"/>
    <lineage>
        <taxon>Eukaryota</taxon>
        <taxon>Viridiplantae</taxon>
        <taxon>Streptophyta</taxon>
        <taxon>Embryophyta</taxon>
        <taxon>Tracheophyta</taxon>
        <taxon>Spermatophyta</taxon>
        <taxon>Magnoliopsida</taxon>
        <taxon>Liliopsida</taxon>
        <taxon>Dioscoreales</taxon>
        <taxon>Dioscoreaceae</taxon>
        <taxon>Dioscorea</taxon>
    </lineage>
</organism>
<name>A0A9D5HEA6_9LILI</name>
<evidence type="ECO:0000313" key="2">
    <source>
        <dbReference type="Proteomes" id="UP001085076"/>
    </source>
</evidence>
<evidence type="ECO:0000313" key="1">
    <source>
        <dbReference type="EMBL" id="KAJ0973068.1"/>
    </source>
</evidence>
<dbReference type="InterPro" id="IPR001005">
    <property type="entry name" value="SANT/Myb"/>
</dbReference>
<reference evidence="1" key="2">
    <citation type="journal article" date="2022" name="Hortic Res">
        <title>The genome of Dioscorea zingiberensis sheds light on the biosynthesis, origin and evolution of the medicinally important diosgenin saponins.</title>
        <authorList>
            <person name="Li Y."/>
            <person name="Tan C."/>
            <person name="Li Z."/>
            <person name="Guo J."/>
            <person name="Li S."/>
            <person name="Chen X."/>
            <person name="Wang C."/>
            <person name="Dai X."/>
            <person name="Yang H."/>
            <person name="Song W."/>
            <person name="Hou L."/>
            <person name="Xu J."/>
            <person name="Tong Z."/>
            <person name="Xu A."/>
            <person name="Yuan X."/>
            <person name="Wang W."/>
            <person name="Yang Q."/>
            <person name="Chen L."/>
            <person name="Sun Z."/>
            <person name="Wang K."/>
            <person name="Pan B."/>
            <person name="Chen J."/>
            <person name="Bao Y."/>
            <person name="Liu F."/>
            <person name="Qi X."/>
            <person name="Gang D.R."/>
            <person name="Wen J."/>
            <person name="Li J."/>
        </authorList>
    </citation>
    <scope>NUCLEOTIDE SEQUENCE</scope>
    <source>
        <strain evidence="1">Dzin_1.0</strain>
    </source>
</reference>
<protein>
    <submittedName>
        <fullName evidence="1">Uncharacterized protein</fullName>
    </submittedName>
</protein>
<dbReference type="EMBL" id="JAGGNH010000005">
    <property type="protein sequence ID" value="KAJ0973068.1"/>
    <property type="molecule type" value="Genomic_DNA"/>
</dbReference>
<keyword evidence="2" id="KW-1185">Reference proteome</keyword>
<sequence length="186" mass="20873">MAVPVAGSNTGAWQGLQPQLHLVVVWTVEEQEILQQGLIKYYMDSGFILYARIARDLRGKSIRDVVMMCKWMARRARYPSISPNATPMVPMHDNDVNAIDGQKGSLLDTNKQLFSRVEANLSETNVKPMENISLISAALINILEIKESYEESQITKNLPAVPVTLESYLLDFVISLISLQYPISPH</sequence>
<comment type="caution">
    <text evidence="1">The sequence shown here is derived from an EMBL/GenBank/DDBJ whole genome shotgun (WGS) entry which is preliminary data.</text>
</comment>
<proteinExistence type="predicted"/>
<reference evidence="1" key="1">
    <citation type="submission" date="2021-03" db="EMBL/GenBank/DDBJ databases">
        <authorList>
            <person name="Li Z."/>
            <person name="Yang C."/>
        </authorList>
    </citation>
    <scope>NUCLEOTIDE SEQUENCE</scope>
    <source>
        <strain evidence="1">Dzin_1.0</strain>
        <tissue evidence="1">Leaf</tissue>
    </source>
</reference>